<evidence type="ECO:0000313" key="2">
    <source>
        <dbReference type="EMBL" id="EKT4441370.1"/>
    </source>
</evidence>
<evidence type="ECO:0000313" key="10">
    <source>
        <dbReference type="Proteomes" id="UP000271705"/>
    </source>
</evidence>
<evidence type="ECO:0000313" key="11">
    <source>
        <dbReference type="Proteomes" id="UP000596095"/>
    </source>
</evidence>
<dbReference type="SMR" id="A0A0F5ZPW2"/>
<dbReference type="Proteomes" id="UP001214521">
    <property type="component" value="Unassembled WGS sequence"/>
</dbReference>
<dbReference type="EMBL" id="ABLOMU010000018">
    <property type="protein sequence ID" value="EKT4441370.1"/>
    <property type="molecule type" value="Genomic_DNA"/>
</dbReference>
<evidence type="ECO:0000313" key="8">
    <source>
        <dbReference type="EMBL" id="RTQ87053.1"/>
    </source>
</evidence>
<dbReference type="RefSeq" id="WP_005409247.1">
    <property type="nucleotide sequence ID" value="NZ_AP021908.1"/>
</dbReference>
<dbReference type="EMBL" id="CP067993">
    <property type="protein sequence ID" value="QQQ43975.1"/>
    <property type="molecule type" value="Genomic_DNA"/>
</dbReference>
<feature type="region of interest" description="Disordered" evidence="1">
    <location>
        <begin position="22"/>
        <end position="64"/>
    </location>
</feature>
<evidence type="ECO:0000256" key="1">
    <source>
        <dbReference type="SAM" id="MobiDB-lite"/>
    </source>
</evidence>
<dbReference type="Proteomes" id="UP000271705">
    <property type="component" value="Unassembled WGS sequence"/>
</dbReference>
<evidence type="ECO:0000313" key="6">
    <source>
        <dbReference type="EMBL" id="MBH1654406.1"/>
    </source>
</evidence>
<dbReference type="AlphaFoldDB" id="A0A0F5ZPW2"/>
<dbReference type="EMBL" id="ABLTIR010000149">
    <property type="protein sequence ID" value="EKZ1928921.1"/>
    <property type="molecule type" value="Genomic_DNA"/>
</dbReference>
<dbReference type="EMBL" id="JADUNO010000011">
    <property type="protein sequence ID" value="MBH1638873.1"/>
    <property type="molecule type" value="Genomic_DNA"/>
</dbReference>
<evidence type="ECO:0000313" key="7">
    <source>
        <dbReference type="EMBL" id="QQQ43975.1"/>
    </source>
</evidence>
<organism evidence="4 9">
    <name type="scientific">Stenotrophomonas maltophilia</name>
    <name type="common">Pseudomonas maltophilia</name>
    <name type="synonym">Xanthomonas maltophilia</name>
    <dbReference type="NCBI Taxonomy" id="40324"/>
    <lineage>
        <taxon>Bacteria</taxon>
        <taxon>Pseudomonadati</taxon>
        <taxon>Pseudomonadota</taxon>
        <taxon>Gammaproteobacteria</taxon>
        <taxon>Lysobacterales</taxon>
        <taxon>Lysobacteraceae</taxon>
        <taxon>Stenotrophomonas</taxon>
        <taxon>Stenotrophomonas maltophilia group</taxon>
    </lineage>
</organism>
<dbReference type="Proteomes" id="UP000616785">
    <property type="component" value="Unassembled WGS sequence"/>
</dbReference>
<reference evidence="4 9" key="1">
    <citation type="submission" date="2015-03" db="EMBL/GenBank/DDBJ databases">
        <title>Draft genome of Stenotrophomonas maltophila isolated from urine specimen.</title>
        <authorList>
            <person name="Murugan N."/>
            <person name="Malathi J."/>
            <person name="Umashankar V."/>
            <person name="Madhavan H."/>
        </authorList>
    </citation>
    <scope>NUCLEOTIDE SEQUENCE [LARGE SCALE GENOMIC DNA]</scope>
    <source>
        <strain evidence="4 9">JMNMN1</strain>
    </source>
</reference>
<gene>
    <name evidence="8" type="ORF">EKL94_16530</name>
    <name evidence="5" type="ORF">I5U57_05340</name>
    <name evidence="6" type="ORF">I5U67_19820</name>
    <name evidence="7" type="ORF">JJL50_08120</name>
    <name evidence="2" type="ORF">QEK83_002022</name>
    <name evidence="3" type="ORF">REH87_003985</name>
    <name evidence="4" type="ORF">VM57_08290</name>
</gene>
<dbReference type="EMBL" id="JADUNP010000067">
    <property type="protein sequence ID" value="MBH1654406.1"/>
    <property type="molecule type" value="Genomic_DNA"/>
</dbReference>
<dbReference type="Proteomes" id="UP001225498">
    <property type="component" value="Unassembled WGS sequence"/>
</dbReference>
<reference evidence="7 11" key="4">
    <citation type="submission" date="2021-01" db="EMBL/GenBank/DDBJ databases">
        <title>Genome Characterization of a novel Stenotrophomonas isolate with high keratinase activity.</title>
        <authorList>
            <person name="Cao Z.-J."/>
        </authorList>
    </citation>
    <scope>NUCLEOTIDE SEQUENCE [LARGE SCALE GENOMIC DNA]</scope>
    <source>
        <strain evidence="7 11">DHHJ</strain>
    </source>
</reference>
<reference evidence="2" key="5">
    <citation type="submission" date="2022-07" db="EMBL/GenBank/DDBJ databases">
        <authorList>
            <consortium name="Clinical and Environmental Microbiology Branch: Whole genome sequencing antimicrobial resistance pathogens in the healthcare setting"/>
        </authorList>
    </citation>
    <scope>NUCLEOTIDE SEQUENCE</scope>
    <source>
        <strain evidence="3">2023CJ-00293</strain>
        <strain evidence="2">Stenotrophomonas_maltophilia_2021CK-00905</strain>
    </source>
</reference>
<dbReference type="GeneID" id="86935784"/>
<evidence type="ECO:0000313" key="3">
    <source>
        <dbReference type="EMBL" id="EKZ1928921.1"/>
    </source>
</evidence>
<dbReference type="Proteomes" id="UP000596095">
    <property type="component" value="Chromosome"/>
</dbReference>
<dbReference type="PATRIC" id="fig|40324.127.peg.1697"/>
<evidence type="ECO:0000313" key="9">
    <source>
        <dbReference type="Proteomes" id="UP000243478"/>
    </source>
</evidence>
<proteinExistence type="predicted"/>
<reference evidence="5" key="3">
    <citation type="submission" date="2020-11" db="EMBL/GenBank/DDBJ databases">
        <title>Enhanced detection system for hospital associated transmission using whole genome sequencing surveillance.</title>
        <authorList>
            <person name="Harrison L.H."/>
            <person name="Van Tyne D."/>
            <person name="Marsh J.W."/>
            <person name="Griffith M.P."/>
            <person name="Snyder D.J."/>
            <person name="Cooper V.S."/>
            <person name="Mustapha M."/>
        </authorList>
    </citation>
    <scope>NUCLEOTIDE SEQUENCE</scope>
    <source>
        <strain evidence="6">STEN00091</strain>
        <strain evidence="5">STEN00092</strain>
    </source>
</reference>
<dbReference type="Proteomes" id="UP000625930">
    <property type="component" value="Unassembled WGS sequence"/>
</dbReference>
<evidence type="ECO:0000313" key="4">
    <source>
        <dbReference type="EMBL" id="KKD57362.1"/>
    </source>
</evidence>
<feature type="compositionally biased region" description="Basic and acidic residues" evidence="1">
    <location>
        <begin position="30"/>
        <end position="52"/>
    </location>
</feature>
<evidence type="ECO:0000313" key="5">
    <source>
        <dbReference type="EMBL" id="MBH1638873.1"/>
    </source>
</evidence>
<protein>
    <submittedName>
        <fullName evidence="4">Uncharacterized protein</fullName>
    </submittedName>
</protein>
<accession>A0A0F5ZPW2</accession>
<dbReference type="EMBL" id="JZRZ01000016">
    <property type="protein sequence ID" value="KKD57362.1"/>
    <property type="molecule type" value="Genomic_DNA"/>
</dbReference>
<reference evidence="8 10" key="2">
    <citation type="submission" date="2018-12" db="EMBL/GenBank/DDBJ databases">
        <authorList>
            <person name="Kartti S."/>
            <person name="Manni A."/>
            <person name="Chemao El Fihri M.W."/>
            <person name="Laamarti M."/>
            <person name="Temsamani L."/>
            <person name="El Jamali J.E."/>
            <person name="Ouadghiri M."/>
            <person name="Ibrahimi A."/>
            <person name="Filati-Maltouf A."/>
        </authorList>
    </citation>
    <scope>NUCLEOTIDE SEQUENCE [LARGE SCALE GENOMIC DNA]</scope>
    <source>
        <strain evidence="8 10">MDMC339</strain>
    </source>
</reference>
<dbReference type="OrthoDB" id="5986600at2"/>
<name>A0A0F5ZPW2_STEMA</name>
<sequence>MSFRQFPAVDSNGESHIIIEFKPEANGSGHHSEATPRYELDDGRPLVRDGREFTTSGGELRLTI</sequence>
<dbReference type="Proteomes" id="UP000243478">
    <property type="component" value="Unassembled WGS sequence"/>
</dbReference>
<dbReference type="EMBL" id="RXLZ01000053">
    <property type="protein sequence ID" value="RTQ87053.1"/>
    <property type="molecule type" value="Genomic_DNA"/>
</dbReference>